<evidence type="ECO:0008006" key="4">
    <source>
        <dbReference type="Google" id="ProtNLM"/>
    </source>
</evidence>
<accession>A0AAU9ILA5</accession>
<keyword evidence="3" id="KW-1185">Reference proteome</keyword>
<proteinExistence type="predicted"/>
<keyword evidence="1" id="KW-0175">Coiled coil</keyword>
<name>A0AAU9ILA5_9CILI</name>
<reference evidence="2" key="1">
    <citation type="submission" date="2021-09" db="EMBL/GenBank/DDBJ databases">
        <authorList>
            <consortium name="AG Swart"/>
            <person name="Singh M."/>
            <person name="Singh A."/>
            <person name="Seah K."/>
            <person name="Emmerich C."/>
        </authorList>
    </citation>
    <scope>NUCLEOTIDE SEQUENCE</scope>
    <source>
        <strain evidence="2">ATCC30299</strain>
    </source>
</reference>
<gene>
    <name evidence="2" type="ORF">BSTOLATCC_MIC11528</name>
</gene>
<organism evidence="2 3">
    <name type="scientific">Blepharisma stoltei</name>
    <dbReference type="NCBI Taxonomy" id="1481888"/>
    <lineage>
        <taxon>Eukaryota</taxon>
        <taxon>Sar</taxon>
        <taxon>Alveolata</taxon>
        <taxon>Ciliophora</taxon>
        <taxon>Postciliodesmatophora</taxon>
        <taxon>Heterotrichea</taxon>
        <taxon>Heterotrichida</taxon>
        <taxon>Blepharismidae</taxon>
        <taxon>Blepharisma</taxon>
    </lineage>
</organism>
<feature type="coiled-coil region" evidence="1">
    <location>
        <begin position="9"/>
        <end position="36"/>
    </location>
</feature>
<evidence type="ECO:0000313" key="2">
    <source>
        <dbReference type="EMBL" id="CAG9314526.1"/>
    </source>
</evidence>
<sequence length="196" mass="22375">MLDQIQPHIRKIEKLIDETNLEAENLQQAMKSQLQSSKEKILSQLRNSTNPKILSPFASKVLKSWRDPSISYQPSMSENIFTLKRKPVCSSTGIKKFKASAKVSDASTIVDEQADFESDSENEGFKINYKVPVWAKDVMSHWKEVNAKHDPEAIFAPIRTPQGSGIFCDLKAIFPQSKRMYEQRGDSGNWHYKNLN</sequence>
<comment type="caution">
    <text evidence="2">The sequence shown here is derived from an EMBL/GenBank/DDBJ whole genome shotgun (WGS) entry which is preliminary data.</text>
</comment>
<evidence type="ECO:0000313" key="3">
    <source>
        <dbReference type="Proteomes" id="UP001162131"/>
    </source>
</evidence>
<protein>
    <recommendedName>
        <fullName evidence="4">TFIIS N-terminal domain-containing protein</fullName>
    </recommendedName>
</protein>
<dbReference type="EMBL" id="CAJZBQ010000012">
    <property type="protein sequence ID" value="CAG9314526.1"/>
    <property type="molecule type" value="Genomic_DNA"/>
</dbReference>
<dbReference type="AlphaFoldDB" id="A0AAU9ILA5"/>
<evidence type="ECO:0000256" key="1">
    <source>
        <dbReference type="SAM" id="Coils"/>
    </source>
</evidence>
<dbReference type="Proteomes" id="UP001162131">
    <property type="component" value="Unassembled WGS sequence"/>
</dbReference>